<organism evidence="1 2">
    <name type="scientific">Mythimna loreyi</name>
    <dbReference type="NCBI Taxonomy" id="667449"/>
    <lineage>
        <taxon>Eukaryota</taxon>
        <taxon>Metazoa</taxon>
        <taxon>Ecdysozoa</taxon>
        <taxon>Arthropoda</taxon>
        <taxon>Hexapoda</taxon>
        <taxon>Insecta</taxon>
        <taxon>Pterygota</taxon>
        <taxon>Neoptera</taxon>
        <taxon>Endopterygota</taxon>
        <taxon>Lepidoptera</taxon>
        <taxon>Glossata</taxon>
        <taxon>Ditrysia</taxon>
        <taxon>Noctuoidea</taxon>
        <taxon>Noctuidae</taxon>
        <taxon>Noctuinae</taxon>
        <taxon>Hadenini</taxon>
        <taxon>Mythimna</taxon>
    </lineage>
</organism>
<reference evidence="1" key="1">
    <citation type="submission" date="2023-03" db="EMBL/GenBank/DDBJ databases">
        <title>Chromosome-level genomes of two armyworms, Mythimna separata and Mythimna loreyi, provide insights into the biosynthesis and reception of sex pheromones.</title>
        <authorList>
            <person name="Zhao H."/>
        </authorList>
    </citation>
    <scope>NUCLEOTIDE SEQUENCE</scope>
    <source>
        <strain evidence="1">BeijingLab</strain>
    </source>
</reference>
<name>A0ACC2QX85_9NEOP</name>
<accession>A0ACC2QX85</accession>
<evidence type="ECO:0000313" key="1">
    <source>
        <dbReference type="EMBL" id="KAJ8726807.1"/>
    </source>
</evidence>
<protein>
    <submittedName>
        <fullName evidence="1">Uncharacterized protein</fullName>
    </submittedName>
</protein>
<dbReference type="EMBL" id="CM056783">
    <property type="protein sequence ID" value="KAJ8726807.1"/>
    <property type="molecule type" value="Genomic_DNA"/>
</dbReference>
<dbReference type="Proteomes" id="UP001231649">
    <property type="component" value="Chromosome 7"/>
</dbReference>
<keyword evidence="2" id="KW-1185">Reference proteome</keyword>
<comment type="caution">
    <text evidence="1">The sequence shown here is derived from an EMBL/GenBank/DDBJ whole genome shotgun (WGS) entry which is preliminary data.</text>
</comment>
<proteinExistence type="predicted"/>
<sequence>MEFRPTFVFVLLLVAASYVLAEETDFGRNDAVSNQTATAYSVGVDLGIINPEKYSLDSFEHDERNIFKDLYKEYIFLNHSKPMNYQEWLIMNNYGILSDTQESLFQRKIVKRSTADNKRSFINTVKKGDILITGRGIGGLVGHAAIMTSDYWVLEMPGGPGYMAGIPDNNRQIPKDRWFDEHASDWTTVYRNRDSSVATEAARWADRHYYSPSGSATKSIHVTYRLYPTAFRAFNPSYCSKLVLQAFYYGTGSKSVIRDPKSTLIIPSTIPTYFLAPYTLVNKGKF</sequence>
<evidence type="ECO:0000313" key="2">
    <source>
        <dbReference type="Proteomes" id="UP001231649"/>
    </source>
</evidence>
<gene>
    <name evidence="1" type="ORF">PYW08_015204</name>
</gene>